<feature type="transmembrane region" description="Helical" evidence="1">
    <location>
        <begin position="48"/>
        <end position="69"/>
    </location>
</feature>
<evidence type="ECO:0000313" key="4">
    <source>
        <dbReference type="Proteomes" id="UP001501161"/>
    </source>
</evidence>
<evidence type="ECO:0000259" key="2">
    <source>
        <dbReference type="Pfam" id="PF04892"/>
    </source>
</evidence>
<evidence type="ECO:0000256" key="1">
    <source>
        <dbReference type="SAM" id="Phobius"/>
    </source>
</evidence>
<keyword evidence="4" id="KW-1185">Reference proteome</keyword>
<keyword evidence="1" id="KW-0812">Transmembrane</keyword>
<sequence>MLGEVAPGLASLPRMTIGGTGVMVLGALVAGGLAVLLALALRARLGAATSIAVAGLLWSLTAIALVTLVPTRPDVGVVPAETRSESCSWDYGGPSGTTFEVLGLDQRMLNVLLFVPAGVFLVLAAGRWWSGLALAPVGLALLAAYSLGIEVTQLQLARLDRACDVTDLVDNVLGAGIGAAIGVVLLPVVRPWRDRRTAE</sequence>
<dbReference type="Proteomes" id="UP001501161">
    <property type="component" value="Unassembled WGS sequence"/>
</dbReference>
<comment type="caution">
    <text evidence="3">The sequence shown here is derived from an EMBL/GenBank/DDBJ whole genome shotgun (WGS) entry which is preliminary data.</text>
</comment>
<name>A0ABP5IMJ9_9ACTN</name>
<feature type="transmembrane region" description="Helical" evidence="1">
    <location>
        <begin position="20"/>
        <end position="41"/>
    </location>
</feature>
<organism evidence="3 4">
    <name type="scientific">Nocardioides furvisabuli</name>
    <dbReference type="NCBI Taxonomy" id="375542"/>
    <lineage>
        <taxon>Bacteria</taxon>
        <taxon>Bacillati</taxon>
        <taxon>Actinomycetota</taxon>
        <taxon>Actinomycetes</taxon>
        <taxon>Propionibacteriales</taxon>
        <taxon>Nocardioidaceae</taxon>
        <taxon>Nocardioides</taxon>
    </lineage>
</organism>
<feature type="transmembrane region" description="Helical" evidence="1">
    <location>
        <begin position="132"/>
        <end position="152"/>
    </location>
</feature>
<accession>A0ABP5IMJ9</accession>
<gene>
    <name evidence="3" type="ORF">GCM10009726_14730</name>
</gene>
<dbReference type="InterPro" id="IPR006976">
    <property type="entry name" value="VanZ-like"/>
</dbReference>
<keyword evidence="1" id="KW-0472">Membrane</keyword>
<dbReference type="EMBL" id="BAAAMQ010000009">
    <property type="protein sequence ID" value="GAA2103266.1"/>
    <property type="molecule type" value="Genomic_DNA"/>
</dbReference>
<keyword evidence="1" id="KW-1133">Transmembrane helix</keyword>
<feature type="transmembrane region" description="Helical" evidence="1">
    <location>
        <begin position="172"/>
        <end position="189"/>
    </location>
</feature>
<feature type="transmembrane region" description="Helical" evidence="1">
    <location>
        <begin position="108"/>
        <end position="125"/>
    </location>
</feature>
<evidence type="ECO:0000313" key="3">
    <source>
        <dbReference type="EMBL" id="GAA2103266.1"/>
    </source>
</evidence>
<proteinExistence type="predicted"/>
<feature type="domain" description="VanZ-like" evidence="2">
    <location>
        <begin position="101"/>
        <end position="184"/>
    </location>
</feature>
<reference evidence="4" key="1">
    <citation type="journal article" date="2019" name="Int. J. Syst. Evol. Microbiol.">
        <title>The Global Catalogue of Microorganisms (GCM) 10K type strain sequencing project: providing services to taxonomists for standard genome sequencing and annotation.</title>
        <authorList>
            <consortium name="The Broad Institute Genomics Platform"/>
            <consortium name="The Broad Institute Genome Sequencing Center for Infectious Disease"/>
            <person name="Wu L."/>
            <person name="Ma J."/>
        </authorList>
    </citation>
    <scope>NUCLEOTIDE SEQUENCE [LARGE SCALE GENOMIC DNA]</scope>
    <source>
        <strain evidence="4">JCM 13813</strain>
    </source>
</reference>
<dbReference type="Pfam" id="PF04892">
    <property type="entry name" value="VanZ"/>
    <property type="match status" value="1"/>
</dbReference>
<protein>
    <recommendedName>
        <fullName evidence="2">VanZ-like domain-containing protein</fullName>
    </recommendedName>
</protein>